<organism evidence="4 5">
    <name type="scientific">Goodea atripinnis</name>
    <dbReference type="NCBI Taxonomy" id="208336"/>
    <lineage>
        <taxon>Eukaryota</taxon>
        <taxon>Metazoa</taxon>
        <taxon>Chordata</taxon>
        <taxon>Craniata</taxon>
        <taxon>Vertebrata</taxon>
        <taxon>Euteleostomi</taxon>
        <taxon>Actinopterygii</taxon>
        <taxon>Neopterygii</taxon>
        <taxon>Teleostei</taxon>
        <taxon>Neoteleostei</taxon>
        <taxon>Acanthomorphata</taxon>
        <taxon>Ovalentaria</taxon>
        <taxon>Atherinomorphae</taxon>
        <taxon>Cyprinodontiformes</taxon>
        <taxon>Goodeidae</taxon>
        <taxon>Goodea</taxon>
    </lineage>
</organism>
<name>A0ABV0Q2V9_9TELE</name>
<dbReference type="Proteomes" id="UP001476798">
    <property type="component" value="Unassembled WGS sequence"/>
</dbReference>
<gene>
    <name evidence="4" type="ORF">GOODEAATRI_032487</name>
</gene>
<keyword evidence="5" id="KW-1185">Reference proteome</keyword>
<comment type="caution">
    <text evidence="4">The sequence shown here is derived from an EMBL/GenBank/DDBJ whole genome shotgun (WGS) entry which is preliminary data.</text>
</comment>
<dbReference type="Pfam" id="PF01565">
    <property type="entry name" value="FAD_binding_4"/>
    <property type="match status" value="1"/>
</dbReference>
<dbReference type="InterPro" id="IPR016166">
    <property type="entry name" value="FAD-bd_PCMH"/>
</dbReference>
<dbReference type="InterPro" id="IPR006094">
    <property type="entry name" value="Oxid_FAD_bind_N"/>
</dbReference>
<dbReference type="InterPro" id="IPR036318">
    <property type="entry name" value="FAD-bd_PCMH-like_sf"/>
</dbReference>
<feature type="non-terminal residue" evidence="4">
    <location>
        <position position="1"/>
    </location>
</feature>
<accession>A0ABV0Q2V9</accession>
<evidence type="ECO:0000256" key="1">
    <source>
        <dbReference type="ARBA" id="ARBA00001974"/>
    </source>
</evidence>
<sequence length="152" mass="16774">GGVCFSLRNMEQILDLHQEDFDVTVEPGVTRKTLNAYLRDTGLWFPVDPGADASLCGMAATSASGTNAVRYGTMRENVMNLEVVLSNGTVIHTAGKGRRPRGHVGDYYQDYVTAVWHPRVHGFGCLLFSLSPGCCRQHRADPTGWSPHCTYW</sequence>
<dbReference type="InterPro" id="IPR016169">
    <property type="entry name" value="FAD-bd_PCMH_sub2"/>
</dbReference>
<evidence type="ECO:0000259" key="3">
    <source>
        <dbReference type="PROSITE" id="PS51387"/>
    </source>
</evidence>
<protein>
    <recommendedName>
        <fullName evidence="3">FAD-binding PCMH-type domain-containing protein</fullName>
    </recommendedName>
</protein>
<dbReference type="EMBL" id="JAHRIO010096044">
    <property type="protein sequence ID" value="MEQ2190127.1"/>
    <property type="molecule type" value="Genomic_DNA"/>
</dbReference>
<evidence type="ECO:0000313" key="5">
    <source>
        <dbReference type="Proteomes" id="UP001476798"/>
    </source>
</evidence>
<evidence type="ECO:0000313" key="4">
    <source>
        <dbReference type="EMBL" id="MEQ2190127.1"/>
    </source>
</evidence>
<dbReference type="PANTHER" id="PTHR11748:SF111">
    <property type="entry name" value="D-LACTATE DEHYDROGENASE, MITOCHONDRIAL-RELATED"/>
    <property type="match status" value="1"/>
</dbReference>
<reference evidence="4 5" key="1">
    <citation type="submission" date="2021-06" db="EMBL/GenBank/DDBJ databases">
        <authorList>
            <person name="Palmer J.M."/>
        </authorList>
    </citation>
    <scope>NUCLEOTIDE SEQUENCE [LARGE SCALE GENOMIC DNA]</scope>
    <source>
        <strain evidence="4 5">GA_2019</strain>
        <tissue evidence="4">Muscle</tissue>
    </source>
</reference>
<comment type="similarity">
    <text evidence="2">Belongs to the FAD-binding oxidoreductase/transferase type 4 family.</text>
</comment>
<proteinExistence type="inferred from homology"/>
<feature type="domain" description="FAD-binding PCMH-type" evidence="3">
    <location>
        <begin position="1"/>
        <end position="122"/>
    </location>
</feature>
<comment type="cofactor">
    <cofactor evidence="1">
        <name>FAD</name>
        <dbReference type="ChEBI" id="CHEBI:57692"/>
    </cofactor>
</comment>
<dbReference type="Gene3D" id="3.30.465.10">
    <property type="match status" value="1"/>
</dbReference>
<evidence type="ECO:0000256" key="2">
    <source>
        <dbReference type="ARBA" id="ARBA00008000"/>
    </source>
</evidence>
<dbReference type="SUPFAM" id="SSF56176">
    <property type="entry name" value="FAD-binding/transporter-associated domain-like"/>
    <property type="match status" value="1"/>
</dbReference>
<dbReference type="PANTHER" id="PTHR11748">
    <property type="entry name" value="D-LACTATE DEHYDROGENASE"/>
    <property type="match status" value="1"/>
</dbReference>
<dbReference type="PROSITE" id="PS51387">
    <property type="entry name" value="FAD_PCMH"/>
    <property type="match status" value="1"/>
</dbReference>